<reference evidence="2" key="1">
    <citation type="submission" date="2021-01" db="EMBL/GenBank/DDBJ databases">
        <authorList>
            <person name="Corre E."/>
            <person name="Pelletier E."/>
            <person name="Niang G."/>
            <person name="Scheremetjew M."/>
            <person name="Finn R."/>
            <person name="Kale V."/>
            <person name="Holt S."/>
            <person name="Cochrane G."/>
            <person name="Meng A."/>
            <person name="Brown T."/>
            <person name="Cohen L."/>
        </authorList>
    </citation>
    <scope>NUCLEOTIDE SEQUENCE</scope>
    <source>
        <strain evidence="2">CCMP1756</strain>
    </source>
</reference>
<evidence type="ECO:0000313" key="2">
    <source>
        <dbReference type="EMBL" id="CAE0703268.1"/>
    </source>
</evidence>
<evidence type="ECO:0000256" key="1">
    <source>
        <dbReference type="SAM" id="MobiDB-lite"/>
    </source>
</evidence>
<organism evidence="2">
    <name type="scientific">Pelagomonas calceolata</name>
    <dbReference type="NCBI Taxonomy" id="35677"/>
    <lineage>
        <taxon>Eukaryota</taxon>
        <taxon>Sar</taxon>
        <taxon>Stramenopiles</taxon>
        <taxon>Ochrophyta</taxon>
        <taxon>Pelagophyceae</taxon>
        <taxon>Pelagomonadales</taxon>
        <taxon>Pelagomonadaceae</taxon>
        <taxon>Pelagomonas</taxon>
    </lineage>
</organism>
<dbReference type="Proteomes" id="UP000789595">
    <property type="component" value="Unassembled WGS sequence"/>
</dbReference>
<evidence type="ECO:0000313" key="3">
    <source>
        <dbReference type="EMBL" id="CAH0369746.1"/>
    </source>
</evidence>
<sequence>MPAAPGSPHSPGSPSKARGLKVKAVIKFGDRTSTLTIPCGDGKRTVRWLGVVAAQRFVLDGAAKGKVRSRERGHTMSKAQILPRNVSTSSEAFAHPDALVKDICVDGDEVFVELDSKVVMDAAMRPIRSNWQVVAFQRNNEDGRRRALADEFSKREQKKSEALMREATARGLVEDAKGDKMRNLIHPQLLQTQHLGLAVEQQWGEMDRNGLMGRWIRQGKDQERVKRCLAKHYLQLCELFKFYGASVGMADQHLVEFVEFSAFARDAGVYGGARSPIDHALLTECFAEACEIPVTNVVEAHMALPQFLSAVIWLAEVVKHSGHTGSHQREELQALTETANRQRSLAMRRAVGGAGVGEKLERFLHEEIDSCVHKRATQLIGLVAKQHLGEQRVLARFWERHHELRAIYATYAAEAADWDPRDCTTHRLSFANFQLLVEDSGLLESSGPKDELTRREVRRAFAGARTEVDHESDHPLQPKKAPQPKKKPSSLDGRGSMGSRGSKKSRGSLTKASSGRRSRDEPPVDDSEMLSYAEFCEAVLRLAMLKWEDAGHALDDSVSKVRDAIAQICQRCTNAASPTKRGRK</sequence>
<gene>
    <name evidence="2" type="ORF">PCAL00307_LOCUS18715</name>
    <name evidence="3" type="ORF">PECAL_2P28820</name>
</gene>
<reference evidence="3" key="2">
    <citation type="submission" date="2021-11" db="EMBL/GenBank/DDBJ databases">
        <authorList>
            <consortium name="Genoscope - CEA"/>
            <person name="William W."/>
        </authorList>
    </citation>
    <scope>NUCLEOTIDE SEQUENCE</scope>
</reference>
<dbReference type="EMBL" id="HBIW01021704">
    <property type="protein sequence ID" value="CAE0703268.1"/>
    <property type="molecule type" value="Transcribed_RNA"/>
</dbReference>
<dbReference type="OrthoDB" id="190071at2759"/>
<feature type="compositionally biased region" description="Basic and acidic residues" evidence="1">
    <location>
        <begin position="466"/>
        <end position="476"/>
    </location>
</feature>
<name>A0A7S4A4I7_9STRA</name>
<feature type="compositionally biased region" description="Low complexity" evidence="1">
    <location>
        <begin position="490"/>
        <end position="500"/>
    </location>
</feature>
<feature type="region of interest" description="Disordered" evidence="1">
    <location>
        <begin position="464"/>
        <end position="526"/>
    </location>
</feature>
<protein>
    <submittedName>
        <fullName evidence="2">Uncharacterized protein</fullName>
    </submittedName>
</protein>
<dbReference type="EMBL" id="CAKKNE010000002">
    <property type="protein sequence ID" value="CAH0369746.1"/>
    <property type="molecule type" value="Genomic_DNA"/>
</dbReference>
<keyword evidence="4" id="KW-1185">Reference proteome</keyword>
<dbReference type="AlphaFoldDB" id="A0A7S4A4I7"/>
<evidence type="ECO:0000313" key="4">
    <source>
        <dbReference type="Proteomes" id="UP000789595"/>
    </source>
</evidence>
<accession>A0A7S4A4I7</accession>
<proteinExistence type="predicted"/>